<evidence type="ECO:0000256" key="7">
    <source>
        <dbReference type="ARBA" id="ARBA00022833"/>
    </source>
</evidence>
<comment type="subcellular location">
    <subcellularLocation>
        <location evidence="2">Nucleus</location>
    </subcellularLocation>
</comment>
<evidence type="ECO:0000256" key="1">
    <source>
        <dbReference type="ARBA" id="ARBA00003767"/>
    </source>
</evidence>
<dbReference type="InterPro" id="IPR051061">
    <property type="entry name" value="Zinc_finger_trans_reg"/>
</dbReference>
<evidence type="ECO:0000313" key="15">
    <source>
        <dbReference type="Proteomes" id="UP000637239"/>
    </source>
</evidence>
<dbReference type="GO" id="GO:0005634">
    <property type="term" value="C:nucleus"/>
    <property type="evidence" value="ECO:0007669"/>
    <property type="project" value="UniProtKB-SubCell"/>
</dbReference>
<comment type="similarity">
    <text evidence="3">Belongs to the krueppel C2H2-type zinc-finger protein family.</text>
</comment>
<evidence type="ECO:0000256" key="8">
    <source>
        <dbReference type="ARBA" id="ARBA00023015"/>
    </source>
</evidence>
<protein>
    <recommendedName>
        <fullName evidence="13">C2H2-type domain-containing protein</fullName>
    </recommendedName>
</protein>
<keyword evidence="7" id="KW-0862">Zinc</keyword>
<dbReference type="GO" id="GO:0006357">
    <property type="term" value="P:regulation of transcription by RNA polymerase II"/>
    <property type="evidence" value="ECO:0007669"/>
    <property type="project" value="TreeGrafter"/>
</dbReference>
<dbReference type="InterPro" id="IPR036236">
    <property type="entry name" value="Znf_C2H2_sf"/>
</dbReference>
<organism evidence="14 15">
    <name type="scientific">Aspergillus chevalieri</name>
    <name type="common">Eurotium chevalieri</name>
    <dbReference type="NCBI Taxonomy" id="182096"/>
    <lineage>
        <taxon>Eukaryota</taxon>
        <taxon>Fungi</taxon>
        <taxon>Dikarya</taxon>
        <taxon>Ascomycota</taxon>
        <taxon>Pezizomycotina</taxon>
        <taxon>Eurotiomycetes</taxon>
        <taxon>Eurotiomycetidae</taxon>
        <taxon>Eurotiales</taxon>
        <taxon>Aspergillaceae</taxon>
        <taxon>Aspergillus</taxon>
        <taxon>Aspergillus subgen. Aspergillus</taxon>
    </lineage>
</organism>
<dbReference type="Gene3D" id="3.30.160.60">
    <property type="entry name" value="Classic Zinc Finger"/>
    <property type="match status" value="1"/>
</dbReference>
<reference evidence="14" key="1">
    <citation type="submission" date="2021-01" db="EMBL/GenBank/DDBJ databases">
        <authorList>
            <consortium name="Aspergillus chevalieri M1 genome sequencing consortium"/>
            <person name="Kazuki M."/>
            <person name="Futagami T."/>
        </authorList>
    </citation>
    <scope>NUCLEOTIDE SEQUENCE</scope>
    <source>
        <strain evidence="14">M1</strain>
    </source>
</reference>
<dbReference type="GeneID" id="66982260"/>
<dbReference type="GO" id="GO:0008270">
    <property type="term" value="F:zinc ion binding"/>
    <property type="evidence" value="ECO:0007669"/>
    <property type="project" value="UniProtKB-KW"/>
</dbReference>
<evidence type="ECO:0000256" key="5">
    <source>
        <dbReference type="ARBA" id="ARBA00022737"/>
    </source>
</evidence>
<dbReference type="GO" id="GO:0003677">
    <property type="term" value="F:DNA binding"/>
    <property type="evidence" value="ECO:0007669"/>
    <property type="project" value="UniProtKB-KW"/>
</dbReference>
<keyword evidence="9" id="KW-0238">DNA-binding</keyword>
<dbReference type="EMBL" id="AP024419">
    <property type="protein sequence ID" value="BCR87901.1"/>
    <property type="molecule type" value="Genomic_DNA"/>
</dbReference>
<dbReference type="RefSeq" id="XP_043136423.1">
    <property type="nucleotide sequence ID" value="XM_043278667.1"/>
</dbReference>
<dbReference type="Pfam" id="PF00096">
    <property type="entry name" value="zf-C2H2"/>
    <property type="match status" value="1"/>
</dbReference>
<evidence type="ECO:0000256" key="3">
    <source>
        <dbReference type="ARBA" id="ARBA00006991"/>
    </source>
</evidence>
<keyword evidence="8" id="KW-0805">Transcription regulation</keyword>
<keyword evidence="6 12" id="KW-0863">Zinc-finger</keyword>
<sequence>MDLYLSNTQSNMMFSHSTMTQTPGLSCPMEHSYSQGSEASTQSSFTYSDVCSSSPMQELEFLPCQSPFESSYDYEFSPPPSQCQYGFADAYQDVYPAANSSYVSSIPIPGSGCGYFDPFLATSASSISSSPPVQWPPQDVQLFPDPCHDISFETTFPKSNKPFPCSDCGKSFTRSADLKRHQTSVHYPIFQDCPIADCSRKGHNGFPRKDHLLEHLRAYHHVPVPKRGASKRVAKAQYPCL</sequence>
<keyword evidence="10" id="KW-0804">Transcription</keyword>
<keyword evidence="15" id="KW-1185">Reference proteome</keyword>
<feature type="domain" description="C2H2-type" evidence="13">
    <location>
        <begin position="163"/>
        <end position="186"/>
    </location>
</feature>
<dbReference type="SUPFAM" id="SSF57667">
    <property type="entry name" value="beta-beta-alpha zinc fingers"/>
    <property type="match status" value="1"/>
</dbReference>
<dbReference type="PANTHER" id="PTHR46179">
    <property type="entry name" value="ZINC FINGER PROTEIN"/>
    <property type="match status" value="1"/>
</dbReference>
<evidence type="ECO:0000256" key="12">
    <source>
        <dbReference type="PROSITE-ProRule" id="PRU00042"/>
    </source>
</evidence>
<keyword evidence="11" id="KW-0539">Nucleus</keyword>
<evidence type="ECO:0000256" key="2">
    <source>
        <dbReference type="ARBA" id="ARBA00004123"/>
    </source>
</evidence>
<dbReference type="PROSITE" id="PS50157">
    <property type="entry name" value="ZINC_FINGER_C2H2_2"/>
    <property type="match status" value="1"/>
</dbReference>
<keyword evidence="5" id="KW-0677">Repeat</keyword>
<evidence type="ECO:0000256" key="10">
    <source>
        <dbReference type="ARBA" id="ARBA00023163"/>
    </source>
</evidence>
<dbReference type="Proteomes" id="UP000637239">
    <property type="component" value="Chromosome 4"/>
</dbReference>
<gene>
    <name evidence="14" type="ORF">ACHE_40465A</name>
</gene>
<evidence type="ECO:0000256" key="6">
    <source>
        <dbReference type="ARBA" id="ARBA00022771"/>
    </source>
</evidence>
<evidence type="ECO:0000256" key="9">
    <source>
        <dbReference type="ARBA" id="ARBA00023125"/>
    </source>
</evidence>
<dbReference type="InterPro" id="IPR013087">
    <property type="entry name" value="Znf_C2H2_type"/>
</dbReference>
<keyword evidence="4" id="KW-0479">Metal-binding</keyword>
<accession>A0A7R7VNF6</accession>
<name>A0A7R7VNF6_ASPCH</name>
<dbReference type="PROSITE" id="PS00028">
    <property type="entry name" value="ZINC_FINGER_C2H2_1"/>
    <property type="match status" value="1"/>
</dbReference>
<dbReference type="PANTHER" id="PTHR46179:SF13">
    <property type="entry name" value="C2H2-TYPE DOMAIN-CONTAINING PROTEIN"/>
    <property type="match status" value="1"/>
</dbReference>
<proteinExistence type="inferred from homology"/>
<evidence type="ECO:0000256" key="4">
    <source>
        <dbReference type="ARBA" id="ARBA00022723"/>
    </source>
</evidence>
<reference evidence="14" key="2">
    <citation type="submission" date="2021-02" db="EMBL/GenBank/DDBJ databases">
        <title>Aspergillus chevalieri M1 genome sequence.</title>
        <authorList>
            <person name="Kadooka C."/>
            <person name="Mori K."/>
            <person name="Futagami T."/>
        </authorList>
    </citation>
    <scope>NUCLEOTIDE SEQUENCE</scope>
    <source>
        <strain evidence="14">M1</strain>
    </source>
</reference>
<dbReference type="KEGG" id="ache:ACHE_40465A"/>
<dbReference type="AlphaFoldDB" id="A0A7R7VNF6"/>
<dbReference type="SMART" id="SM00355">
    <property type="entry name" value="ZnF_C2H2"/>
    <property type="match status" value="2"/>
</dbReference>
<dbReference type="FunFam" id="3.30.160.60:FF:000771">
    <property type="entry name" value="zinc finger protein 648"/>
    <property type="match status" value="1"/>
</dbReference>
<evidence type="ECO:0000256" key="11">
    <source>
        <dbReference type="ARBA" id="ARBA00023242"/>
    </source>
</evidence>
<evidence type="ECO:0000313" key="14">
    <source>
        <dbReference type="EMBL" id="BCR87901.1"/>
    </source>
</evidence>
<comment type="function">
    <text evidence="1">May be involved in transcriptional regulation.</text>
</comment>
<evidence type="ECO:0000259" key="13">
    <source>
        <dbReference type="PROSITE" id="PS50157"/>
    </source>
</evidence>